<dbReference type="AlphaFoldDB" id="A0A0N0E6U0"/>
<dbReference type="InterPro" id="IPR036390">
    <property type="entry name" value="WH_DNA-bd_sf"/>
</dbReference>
<sequence>MDTLTRMRTFVAVVDHEGYSSAARAMGRSKALLSKYVRELEDEVSSLLLNRTTRQFSLTEAGHTYYARAVALLREFDELQDMMREARAGLSGRVRLSAPRTFADTTLGQSLIDFCKENPEVHLDIELDDRFVDLVEEGFDLAIRMSALDDSSLIAKRVSAFRVAAYASPETIEKYGMPKSPEDAVNLPWVVDTNARRRDVLPFQDEDGNTKPLQVKSAMFVNSPLATRTAALNGLGFAMCPEFVVREDVAQGLLVPVLDDFLRIESGIYAVFPHRRHLPAKIRALVDFLADWFKKYDATIRS</sequence>
<evidence type="ECO:0000313" key="6">
    <source>
        <dbReference type="EMBL" id="KPB00408.1"/>
    </source>
</evidence>
<keyword evidence="2" id="KW-0805">Transcription regulation</keyword>
<dbReference type="EMBL" id="JXMU01000022">
    <property type="protein sequence ID" value="KPB00408.1"/>
    <property type="molecule type" value="Genomic_DNA"/>
</dbReference>
<dbReference type="Proteomes" id="UP000038011">
    <property type="component" value="Unassembled WGS sequence"/>
</dbReference>
<gene>
    <name evidence="6" type="ORF">SU32_13785</name>
</gene>
<dbReference type="GO" id="GO:0003677">
    <property type="term" value="F:DNA binding"/>
    <property type="evidence" value="ECO:0007669"/>
    <property type="project" value="UniProtKB-KW"/>
</dbReference>
<proteinExistence type="inferred from homology"/>
<evidence type="ECO:0000256" key="4">
    <source>
        <dbReference type="ARBA" id="ARBA00023163"/>
    </source>
</evidence>
<dbReference type="Gene3D" id="3.40.190.290">
    <property type="match status" value="1"/>
</dbReference>
<dbReference type="RefSeq" id="WP_053999958.1">
    <property type="nucleotide sequence ID" value="NZ_JXMU01000022.1"/>
</dbReference>
<dbReference type="InterPro" id="IPR058163">
    <property type="entry name" value="LysR-type_TF_proteobact-type"/>
</dbReference>
<protein>
    <submittedName>
        <fullName evidence="6">LysR family transcriptional regulator</fullName>
    </submittedName>
</protein>
<dbReference type="GO" id="GO:0003700">
    <property type="term" value="F:DNA-binding transcription factor activity"/>
    <property type="evidence" value="ECO:0007669"/>
    <property type="project" value="InterPro"/>
</dbReference>
<dbReference type="PANTHER" id="PTHR30537">
    <property type="entry name" value="HTH-TYPE TRANSCRIPTIONAL REGULATOR"/>
    <property type="match status" value="1"/>
</dbReference>
<dbReference type="FunFam" id="1.10.10.10:FF:000001">
    <property type="entry name" value="LysR family transcriptional regulator"/>
    <property type="match status" value="1"/>
</dbReference>
<dbReference type="Pfam" id="PF03466">
    <property type="entry name" value="LysR_substrate"/>
    <property type="match status" value="1"/>
</dbReference>
<dbReference type="STRING" id="1514904.SU32_13785"/>
<dbReference type="PATRIC" id="fig|1514904.3.peg.1891"/>
<evidence type="ECO:0000313" key="7">
    <source>
        <dbReference type="Proteomes" id="UP000038011"/>
    </source>
</evidence>
<dbReference type="InterPro" id="IPR000847">
    <property type="entry name" value="LysR_HTH_N"/>
</dbReference>
<dbReference type="InterPro" id="IPR005119">
    <property type="entry name" value="LysR_subst-bd"/>
</dbReference>
<keyword evidence="7" id="KW-1185">Reference proteome</keyword>
<feature type="domain" description="HTH lysR-type" evidence="5">
    <location>
        <begin position="1"/>
        <end position="59"/>
    </location>
</feature>
<dbReference type="CDD" id="cd08422">
    <property type="entry name" value="PBP2_CrgA_like"/>
    <property type="match status" value="1"/>
</dbReference>
<comment type="caution">
    <text evidence="6">The sequence shown here is derived from an EMBL/GenBank/DDBJ whole genome shotgun (WGS) entry which is preliminary data.</text>
</comment>
<comment type="similarity">
    <text evidence="1">Belongs to the LysR transcriptional regulatory family.</text>
</comment>
<dbReference type="InterPro" id="IPR036388">
    <property type="entry name" value="WH-like_DNA-bd_sf"/>
</dbReference>
<dbReference type="Pfam" id="PF00126">
    <property type="entry name" value="HTH_1"/>
    <property type="match status" value="1"/>
</dbReference>
<dbReference type="Gene3D" id="1.10.10.10">
    <property type="entry name" value="Winged helix-like DNA-binding domain superfamily/Winged helix DNA-binding domain"/>
    <property type="match status" value="1"/>
</dbReference>
<evidence type="ECO:0000259" key="5">
    <source>
        <dbReference type="PROSITE" id="PS50931"/>
    </source>
</evidence>
<dbReference type="OrthoDB" id="9813056at2"/>
<keyword evidence="4" id="KW-0804">Transcription</keyword>
<evidence type="ECO:0000256" key="1">
    <source>
        <dbReference type="ARBA" id="ARBA00009437"/>
    </source>
</evidence>
<accession>A0A0N0E6U0</accession>
<dbReference type="SUPFAM" id="SSF46785">
    <property type="entry name" value="Winged helix' DNA-binding domain"/>
    <property type="match status" value="1"/>
</dbReference>
<dbReference type="PROSITE" id="PS50931">
    <property type="entry name" value="HTH_LYSR"/>
    <property type="match status" value="1"/>
</dbReference>
<name>A0A0N0E6U0_9HYPH</name>
<reference evidence="6 7" key="1">
    <citation type="submission" date="2015-01" db="EMBL/GenBank/DDBJ databases">
        <title>Ahrensia donghaiensis sp. nov., a novel dimethylsulphoniopropionate-cleavage bacterium isolated from seawater and emended descriptions of the genus Ahrensia and Ahrensia kielensis.</title>
        <authorList>
            <person name="Liu J."/>
        </authorList>
    </citation>
    <scope>NUCLEOTIDE SEQUENCE [LARGE SCALE GENOMIC DNA]</scope>
    <source>
        <strain evidence="6 7">LZD062</strain>
    </source>
</reference>
<dbReference type="PANTHER" id="PTHR30537:SF5">
    <property type="entry name" value="HTH-TYPE TRANSCRIPTIONAL ACTIVATOR TTDR-RELATED"/>
    <property type="match status" value="1"/>
</dbReference>
<evidence type="ECO:0000256" key="2">
    <source>
        <dbReference type="ARBA" id="ARBA00023015"/>
    </source>
</evidence>
<dbReference type="SUPFAM" id="SSF53850">
    <property type="entry name" value="Periplasmic binding protein-like II"/>
    <property type="match status" value="1"/>
</dbReference>
<keyword evidence="3" id="KW-0238">DNA-binding</keyword>
<evidence type="ECO:0000256" key="3">
    <source>
        <dbReference type="ARBA" id="ARBA00023125"/>
    </source>
</evidence>
<organism evidence="6 7">
    <name type="scientific">Ahrensia marina</name>
    <dbReference type="NCBI Taxonomy" id="1514904"/>
    <lineage>
        <taxon>Bacteria</taxon>
        <taxon>Pseudomonadati</taxon>
        <taxon>Pseudomonadota</taxon>
        <taxon>Alphaproteobacteria</taxon>
        <taxon>Hyphomicrobiales</taxon>
        <taxon>Ahrensiaceae</taxon>
        <taxon>Ahrensia</taxon>
    </lineage>
</organism>